<dbReference type="InterPro" id="IPR020845">
    <property type="entry name" value="AMP-binding_CS"/>
</dbReference>
<evidence type="ECO:0000256" key="7">
    <source>
        <dbReference type="ARBA" id="ARBA00042773"/>
    </source>
</evidence>
<evidence type="ECO:0000256" key="1">
    <source>
        <dbReference type="ARBA" id="ARBA00004170"/>
    </source>
</evidence>
<evidence type="ECO:0000256" key="3">
    <source>
        <dbReference type="ARBA" id="ARBA00022598"/>
    </source>
</evidence>
<dbReference type="Gene3D" id="3.30.300.30">
    <property type="match status" value="1"/>
</dbReference>
<dbReference type="Proteomes" id="UP001203338">
    <property type="component" value="Unassembled WGS sequence"/>
</dbReference>
<reference evidence="10 11" key="1">
    <citation type="submission" date="2022-05" db="EMBL/GenBank/DDBJ databases">
        <authorList>
            <person name="Park J.-S."/>
        </authorList>
    </citation>
    <scope>NUCLEOTIDE SEQUENCE [LARGE SCALE GENOMIC DNA]</scope>
    <source>
        <strain evidence="10 11">2012CJ34-2</strain>
    </source>
</reference>
<feature type="domain" description="AMP-binding enzyme C-terminal" evidence="9">
    <location>
        <begin position="470"/>
        <end position="544"/>
    </location>
</feature>
<dbReference type="PANTHER" id="PTHR43767">
    <property type="entry name" value="LONG-CHAIN-FATTY-ACID--COA LIGASE"/>
    <property type="match status" value="1"/>
</dbReference>
<evidence type="ECO:0000313" key="10">
    <source>
        <dbReference type="EMBL" id="MCL6269293.1"/>
    </source>
</evidence>
<dbReference type="PANTHER" id="PTHR43767:SF8">
    <property type="entry name" value="LONG-CHAIN-FATTY-ACID--COA LIGASE"/>
    <property type="match status" value="1"/>
</dbReference>
<organism evidence="10 11">
    <name type="scientific">Parendozoicomonas callyspongiae</name>
    <dbReference type="NCBI Taxonomy" id="2942213"/>
    <lineage>
        <taxon>Bacteria</taxon>
        <taxon>Pseudomonadati</taxon>
        <taxon>Pseudomonadota</taxon>
        <taxon>Gammaproteobacteria</taxon>
        <taxon>Oceanospirillales</taxon>
        <taxon>Endozoicomonadaceae</taxon>
        <taxon>Parendozoicomonas</taxon>
    </lineage>
</organism>
<dbReference type="Gene3D" id="2.30.38.10">
    <property type="entry name" value="Luciferase, Domain 3"/>
    <property type="match status" value="1"/>
</dbReference>
<dbReference type="PROSITE" id="PS00455">
    <property type="entry name" value="AMP_BINDING"/>
    <property type="match status" value="1"/>
</dbReference>
<evidence type="ECO:0000256" key="6">
    <source>
        <dbReference type="ARBA" id="ARBA00039545"/>
    </source>
</evidence>
<dbReference type="NCBIfam" id="NF004229">
    <property type="entry name" value="PRK05677.1"/>
    <property type="match status" value="1"/>
</dbReference>
<evidence type="ECO:0000256" key="2">
    <source>
        <dbReference type="ARBA" id="ARBA00005005"/>
    </source>
</evidence>
<comment type="caution">
    <text evidence="10">The sequence shown here is derived from an EMBL/GenBank/DDBJ whole genome shotgun (WGS) entry which is preliminary data.</text>
</comment>
<sequence>MNRNFWADKYPEGVPAEITSESYTSILDVLDEACREFHDKPAFSNLGCTLTYGEIGKLSDQFAAWLQNATDLQPGDRIAVQLPNLLQFPIVTFGALKAGLIVVNTNPLYTECEMEHQFKDSGAKALVVLANMAHLAEAVLPKTSIKHVIVTEVGDMLNPIKRFIVNGVVKHVQKMVPAFNLPTAVPFNEVMSKGARWKVERHQADKNDTAVLQYTGGTTGIAKGAELTHGNIISNMEQIYAMVQKDIATGGELIVAPLPLYHIYSFTVHCMVALKTGMHNLLITNPRDLKSFVKDLKKYPYTMMVGLNTLFNGLMNNPDFQHLDFRRLKMTLSGGMALQMNTARRWKDMTGCDINEGYGMTEASPVVTLNPLIDNRLGTIGIPLSSTQLKIINDEWDELPLGEAGELCIKGPQVMKGYWQRPEETAKTLSNDGWLSTGDIATIDESGYVRIVDRKKDMISVSGFNVYPNELEDVLARHPDVVQCAAIGVPCSKTGERIKIFVVADNATLTPDDIRSHFRQYVTGYKVPKIIEFRDELPVSNIGKILRRQLRDEELAKLNEEPALTK</sequence>
<keyword evidence="4" id="KW-0472">Membrane</keyword>
<dbReference type="RefSeq" id="WP_249698270.1">
    <property type="nucleotide sequence ID" value="NZ_JAMFLX010000005.1"/>
</dbReference>
<evidence type="ECO:0000256" key="4">
    <source>
        <dbReference type="ARBA" id="ARBA00023136"/>
    </source>
</evidence>
<dbReference type="SUPFAM" id="SSF56801">
    <property type="entry name" value="Acetyl-CoA synthetase-like"/>
    <property type="match status" value="1"/>
</dbReference>
<dbReference type="EC" id="6.2.1.3" evidence="5"/>
<dbReference type="Pfam" id="PF13193">
    <property type="entry name" value="AMP-binding_C"/>
    <property type="match status" value="1"/>
</dbReference>
<dbReference type="Pfam" id="PF00501">
    <property type="entry name" value="AMP-binding"/>
    <property type="match status" value="1"/>
</dbReference>
<dbReference type="InterPro" id="IPR000873">
    <property type="entry name" value="AMP-dep_synth/lig_dom"/>
</dbReference>
<dbReference type="InterPro" id="IPR045851">
    <property type="entry name" value="AMP-bd_C_sf"/>
</dbReference>
<evidence type="ECO:0000313" key="11">
    <source>
        <dbReference type="Proteomes" id="UP001203338"/>
    </source>
</evidence>
<evidence type="ECO:0000256" key="5">
    <source>
        <dbReference type="ARBA" id="ARBA00026121"/>
    </source>
</evidence>
<feature type="domain" description="AMP-dependent synthetase/ligase" evidence="8">
    <location>
        <begin position="31"/>
        <end position="419"/>
    </location>
</feature>
<keyword evidence="3" id="KW-0436">Ligase</keyword>
<dbReference type="InterPro" id="IPR025110">
    <property type="entry name" value="AMP-bd_C"/>
</dbReference>
<comment type="pathway">
    <text evidence="2">Lipid metabolism; fatty acid beta-oxidation.</text>
</comment>
<accession>A0ABT0PFH7</accession>
<protein>
    <recommendedName>
        <fullName evidence="6">Long-chain-fatty-acid--CoA ligase</fullName>
        <ecNumber evidence="5">6.2.1.3</ecNumber>
    </recommendedName>
    <alternativeName>
        <fullName evidence="7">Long-chain acyl-CoA synthetase</fullName>
    </alternativeName>
</protein>
<evidence type="ECO:0000259" key="8">
    <source>
        <dbReference type="Pfam" id="PF00501"/>
    </source>
</evidence>
<dbReference type="EMBL" id="JAMFLX010000005">
    <property type="protein sequence ID" value="MCL6269293.1"/>
    <property type="molecule type" value="Genomic_DNA"/>
</dbReference>
<dbReference type="InterPro" id="IPR050237">
    <property type="entry name" value="ATP-dep_AMP-bd_enzyme"/>
</dbReference>
<dbReference type="CDD" id="cd05936">
    <property type="entry name" value="FC-FACS_FadD_like"/>
    <property type="match status" value="1"/>
</dbReference>
<gene>
    <name evidence="10" type="ORF">M3P05_04960</name>
</gene>
<comment type="subcellular location">
    <subcellularLocation>
        <location evidence="1">Membrane</location>
        <topology evidence="1">Peripheral membrane protein</topology>
    </subcellularLocation>
</comment>
<keyword evidence="11" id="KW-1185">Reference proteome</keyword>
<dbReference type="Gene3D" id="3.40.50.980">
    <property type="match status" value="2"/>
</dbReference>
<proteinExistence type="predicted"/>
<name>A0ABT0PFH7_9GAMM</name>
<evidence type="ECO:0000259" key="9">
    <source>
        <dbReference type="Pfam" id="PF13193"/>
    </source>
</evidence>